<keyword evidence="1" id="KW-1185">Reference proteome</keyword>
<reference evidence="1" key="1">
    <citation type="journal article" date="2020" name="Plant Biotechnol. J.">
        <title>The pomegranate (Punica granatum L.) draft genome dissects genetic divergence between soft- and hard-seeded cultivars.</title>
        <authorList>
            <person name="Luo X."/>
            <person name="Li H."/>
            <person name="Wu Z."/>
            <person name="Yao W."/>
            <person name="Zhao P."/>
            <person name="Cao D."/>
            <person name="Yu H."/>
            <person name="Li K."/>
            <person name="Poudel K."/>
            <person name="Zhao D."/>
            <person name="Zhang F."/>
            <person name="Xia X."/>
            <person name="Chen L."/>
            <person name="Wang Q."/>
            <person name="Jing D."/>
            <person name="Cao S."/>
        </authorList>
    </citation>
    <scope>NUCLEOTIDE SEQUENCE [LARGE SCALE GENOMIC DNA]</scope>
</reference>
<protein>
    <submittedName>
        <fullName evidence="2 3">Large ribosomal RNA subunit accumulation protein YCED homolog 1, chloroplastic</fullName>
    </submittedName>
</protein>
<accession>A0A6P8DU36</accession>
<dbReference type="PANTHER" id="PTHR34374:SF1">
    <property type="entry name" value="LARGE RIBOSOMAL RNA SUBUNIT ACCUMULATION PROTEIN YCED HOMOLOG 1, CHLOROPLASTIC"/>
    <property type="match status" value="1"/>
</dbReference>
<name>A0A6P8DU36_PUNGR</name>
<dbReference type="OrthoDB" id="1931432at2759"/>
<dbReference type="GeneID" id="116208550"/>
<dbReference type="Pfam" id="PF02620">
    <property type="entry name" value="YceD"/>
    <property type="match status" value="1"/>
</dbReference>
<dbReference type="InterPro" id="IPR003772">
    <property type="entry name" value="YceD"/>
</dbReference>
<proteinExistence type="predicted"/>
<sequence>MSLLISPTFMAPCHSDHLGTSTSKSHRLASPGRTFFVSTRSGAPCLVKDTTHRVFRPTRLTASKSSAVASGSQPDTDNALSIDWGEQELDGTEELDSPWGGAIIYRRNSSVSHVEYCTTLERLGLEKLSTDTSKLRASALGLRVTKSVKDYPLGTPVLISVDVTRRKNKLRLDGIIRTVITLGCNRCGEPAAESVFSNFSILLTNEPIEEPKILSLGTISGEDKSKSSPGFIDKVEEGDADETEIDMDDWLYFPPEEKQIDLSKNIRDLVHLEITLNAVCDPSCKGLCLKCGTNLNTSMCSCSKSDARKKSFGPLGNLKKQMQQL</sequence>
<dbReference type="RefSeq" id="XP_031397904.1">
    <property type="nucleotide sequence ID" value="XM_031542044.1"/>
</dbReference>
<organism evidence="1 2">
    <name type="scientific">Punica granatum</name>
    <name type="common">Pomegranate</name>
    <dbReference type="NCBI Taxonomy" id="22663"/>
    <lineage>
        <taxon>Eukaryota</taxon>
        <taxon>Viridiplantae</taxon>
        <taxon>Streptophyta</taxon>
        <taxon>Embryophyta</taxon>
        <taxon>Tracheophyta</taxon>
        <taxon>Spermatophyta</taxon>
        <taxon>Magnoliopsida</taxon>
        <taxon>eudicotyledons</taxon>
        <taxon>Gunneridae</taxon>
        <taxon>Pentapetalae</taxon>
        <taxon>rosids</taxon>
        <taxon>malvids</taxon>
        <taxon>Myrtales</taxon>
        <taxon>Lythraceae</taxon>
        <taxon>Punica</taxon>
    </lineage>
</organism>
<evidence type="ECO:0000313" key="2">
    <source>
        <dbReference type="RefSeq" id="XP_031397904.1"/>
    </source>
</evidence>
<evidence type="ECO:0000313" key="1">
    <source>
        <dbReference type="Proteomes" id="UP000515151"/>
    </source>
</evidence>
<dbReference type="PANTHER" id="PTHR34374">
    <property type="entry name" value="LARGE RIBOSOMAL RNA SUBUNIT ACCUMULATION PROTEIN YCED HOMOLOG 1, CHLOROPLASTIC"/>
    <property type="match status" value="1"/>
</dbReference>
<evidence type="ECO:0000313" key="3">
    <source>
        <dbReference type="RefSeq" id="XP_031397905.1"/>
    </source>
</evidence>
<dbReference type="AlphaFoldDB" id="A0A6P8DU36"/>
<dbReference type="Proteomes" id="UP000515151">
    <property type="component" value="Chromosome 5"/>
</dbReference>
<gene>
    <name evidence="2 3" type="primary">LOC116208550</name>
</gene>
<dbReference type="RefSeq" id="XP_031397905.1">
    <property type="nucleotide sequence ID" value="XM_031542045.1"/>
</dbReference>
<reference evidence="2 3" key="2">
    <citation type="submission" date="2025-04" db="UniProtKB">
        <authorList>
            <consortium name="RefSeq"/>
        </authorList>
    </citation>
    <scope>IDENTIFICATION</scope>
    <source>
        <tissue evidence="2 3">Leaf</tissue>
    </source>
</reference>